<organism evidence="6 7">
    <name type="scientific">Collimonas arenae</name>
    <dbReference type="NCBI Taxonomy" id="279058"/>
    <lineage>
        <taxon>Bacteria</taxon>
        <taxon>Pseudomonadati</taxon>
        <taxon>Pseudomonadota</taxon>
        <taxon>Betaproteobacteria</taxon>
        <taxon>Burkholderiales</taxon>
        <taxon>Oxalobacteraceae</taxon>
        <taxon>Collimonas</taxon>
    </lineage>
</organism>
<evidence type="ECO:0000259" key="5">
    <source>
        <dbReference type="PROSITE" id="PS50931"/>
    </source>
</evidence>
<evidence type="ECO:0000256" key="4">
    <source>
        <dbReference type="ARBA" id="ARBA00023163"/>
    </source>
</evidence>
<protein>
    <submittedName>
        <fullName evidence="6">Transcriptional activator protein LysR</fullName>
    </submittedName>
</protein>
<keyword evidence="7" id="KW-1185">Reference proteome</keyword>
<reference evidence="7" key="1">
    <citation type="journal article" date="2014" name="Soil Biol. Biochem.">
        <title>Structure and function of bacterial communities in ageing soils: Insights from the Mendocino ecological staircase.</title>
        <authorList>
            <person name="Uroz S."/>
            <person name="Tech J.J."/>
            <person name="Sawaya N.A."/>
            <person name="Frey-Klett P."/>
            <person name="Leveau J.H.J."/>
        </authorList>
    </citation>
    <scope>NUCLEOTIDE SEQUENCE [LARGE SCALE GENOMIC DNA]</scope>
    <source>
        <strain evidence="7">Cal35</strain>
    </source>
</reference>
<dbReference type="NCBIfam" id="NF008239">
    <property type="entry name" value="PRK11013.1"/>
    <property type="match status" value="1"/>
</dbReference>
<proteinExistence type="inferred from homology"/>
<dbReference type="GO" id="GO:0043565">
    <property type="term" value="F:sequence-specific DNA binding"/>
    <property type="evidence" value="ECO:0007669"/>
    <property type="project" value="TreeGrafter"/>
</dbReference>
<dbReference type="SUPFAM" id="SSF46785">
    <property type="entry name" value="Winged helix' DNA-binding domain"/>
    <property type="match status" value="1"/>
</dbReference>
<dbReference type="STRING" id="279058.LT85_1338"/>
<name>A0A0A1F7I6_9BURK</name>
<dbReference type="SUPFAM" id="SSF53850">
    <property type="entry name" value="Periplasmic binding protein-like II"/>
    <property type="match status" value="1"/>
</dbReference>
<evidence type="ECO:0000256" key="2">
    <source>
        <dbReference type="ARBA" id="ARBA00023015"/>
    </source>
</evidence>
<dbReference type="Pfam" id="PF00126">
    <property type="entry name" value="HTH_1"/>
    <property type="match status" value="1"/>
</dbReference>
<comment type="similarity">
    <text evidence="1">Belongs to the LysR transcriptional regulatory family.</text>
</comment>
<dbReference type="PANTHER" id="PTHR30427">
    <property type="entry name" value="TRANSCRIPTIONAL ACTIVATOR PROTEIN LYSR"/>
    <property type="match status" value="1"/>
</dbReference>
<dbReference type="RefSeq" id="WP_038486834.1">
    <property type="nucleotide sequence ID" value="NZ_CP009962.1"/>
</dbReference>
<dbReference type="OrthoDB" id="8849678at2"/>
<dbReference type="EMBL" id="CP009962">
    <property type="protein sequence ID" value="AIY40496.1"/>
    <property type="molecule type" value="Genomic_DNA"/>
</dbReference>
<dbReference type="Gene3D" id="1.10.10.10">
    <property type="entry name" value="Winged helix-like DNA-binding domain superfamily/Winged helix DNA-binding domain"/>
    <property type="match status" value="1"/>
</dbReference>
<keyword evidence="3" id="KW-0238">DNA-binding</keyword>
<keyword evidence="2" id="KW-0805">Transcription regulation</keyword>
<dbReference type="InterPro" id="IPR036388">
    <property type="entry name" value="WH-like_DNA-bd_sf"/>
</dbReference>
<accession>A0A0A1F7I6</accession>
<dbReference type="Gene3D" id="3.40.190.290">
    <property type="match status" value="1"/>
</dbReference>
<dbReference type="GO" id="GO:0009089">
    <property type="term" value="P:lysine biosynthetic process via diaminopimelate"/>
    <property type="evidence" value="ECO:0007669"/>
    <property type="project" value="TreeGrafter"/>
</dbReference>
<evidence type="ECO:0000313" key="7">
    <source>
        <dbReference type="Proteomes" id="UP000030302"/>
    </source>
</evidence>
<keyword evidence="4" id="KW-0804">Transcription</keyword>
<dbReference type="InterPro" id="IPR036390">
    <property type="entry name" value="WH_DNA-bd_sf"/>
</dbReference>
<dbReference type="PROSITE" id="PS50931">
    <property type="entry name" value="HTH_LYSR"/>
    <property type="match status" value="1"/>
</dbReference>
<dbReference type="InterPro" id="IPR000847">
    <property type="entry name" value="LysR_HTH_N"/>
</dbReference>
<evidence type="ECO:0000313" key="6">
    <source>
        <dbReference type="EMBL" id="AIY40496.1"/>
    </source>
</evidence>
<dbReference type="KEGG" id="care:LT85_1338"/>
<feature type="domain" description="HTH lysR-type" evidence="5">
    <location>
        <begin position="3"/>
        <end position="60"/>
    </location>
</feature>
<dbReference type="GO" id="GO:0010628">
    <property type="term" value="P:positive regulation of gene expression"/>
    <property type="evidence" value="ECO:0007669"/>
    <property type="project" value="TreeGrafter"/>
</dbReference>
<dbReference type="GO" id="GO:0003700">
    <property type="term" value="F:DNA-binding transcription factor activity"/>
    <property type="evidence" value="ECO:0007669"/>
    <property type="project" value="InterPro"/>
</dbReference>
<gene>
    <name evidence="6" type="ORF">LT85_1338</name>
</gene>
<evidence type="ECO:0000256" key="3">
    <source>
        <dbReference type="ARBA" id="ARBA00023125"/>
    </source>
</evidence>
<dbReference type="InterPro" id="IPR005119">
    <property type="entry name" value="LysR_subst-bd"/>
</dbReference>
<dbReference type="HOGENOM" id="CLU_039613_6_3_4"/>
<dbReference type="Proteomes" id="UP000030302">
    <property type="component" value="Chromosome"/>
</dbReference>
<dbReference type="Pfam" id="PF03466">
    <property type="entry name" value="LysR_substrate"/>
    <property type="match status" value="1"/>
</dbReference>
<evidence type="ECO:0000256" key="1">
    <source>
        <dbReference type="ARBA" id="ARBA00009437"/>
    </source>
</evidence>
<dbReference type="AlphaFoldDB" id="A0A0A1F7I6"/>
<sequence>MSITLRHIEVFRAVMTTGSVTAAAALLRTSQPTVSRELARFESLVRIKLFDRVRGRLVATAPALTLYEEVRRSYLGLERIVSMAGSIRQFEHGQLSVICLPTFAQTLLPAACRRFLDKFPTVGLSITPQESPLLEESLTSQRYDIGITETVTAPAATLQTLLFSGDMVCVLPDGHPLLAKQKLTPRDFSGQSFINLSLFDVYRQQLDEVFERHGVERRMVIETASAASVCAMVRQGLGVAIVNPLTAMDETGRGLHLRRFSESIPFNVSLVRPEHRPSSMLADAFADAIQQHCRLLADALKRVLRKSE</sequence>
<dbReference type="PANTHER" id="PTHR30427:SF1">
    <property type="entry name" value="TRANSCRIPTIONAL ACTIVATOR PROTEIN LYSR"/>
    <property type="match status" value="1"/>
</dbReference>